<dbReference type="RefSeq" id="XP_033233843.1">
    <property type="nucleotide sequence ID" value="XM_033377952.1"/>
</dbReference>
<evidence type="ECO:0000313" key="2">
    <source>
        <dbReference type="Proteomes" id="UP000001819"/>
    </source>
</evidence>
<dbReference type="ExpressionAtlas" id="A0A6I8VSG4">
    <property type="expression patterns" value="baseline"/>
</dbReference>
<dbReference type="PANTHER" id="PTHR21398:SF22">
    <property type="entry name" value="IP12060P-RELATED"/>
    <property type="match status" value="1"/>
</dbReference>
<accession>A0A6I8VSG4</accession>
<feature type="compositionally biased region" description="Basic and acidic residues" evidence="1">
    <location>
        <begin position="111"/>
        <end position="120"/>
    </location>
</feature>
<organism evidence="2 3">
    <name type="scientific">Drosophila pseudoobscura pseudoobscura</name>
    <name type="common">Fruit fly</name>
    <dbReference type="NCBI Taxonomy" id="46245"/>
    <lineage>
        <taxon>Eukaryota</taxon>
        <taxon>Metazoa</taxon>
        <taxon>Ecdysozoa</taxon>
        <taxon>Arthropoda</taxon>
        <taxon>Hexapoda</taxon>
        <taxon>Insecta</taxon>
        <taxon>Pterygota</taxon>
        <taxon>Neoptera</taxon>
        <taxon>Endopterygota</taxon>
        <taxon>Diptera</taxon>
        <taxon>Brachycera</taxon>
        <taxon>Muscomorpha</taxon>
        <taxon>Ephydroidea</taxon>
        <taxon>Drosophilidae</taxon>
        <taxon>Drosophila</taxon>
        <taxon>Sophophora</taxon>
    </lineage>
</organism>
<feature type="compositionally biased region" description="Low complexity" evidence="1">
    <location>
        <begin position="121"/>
        <end position="137"/>
    </location>
</feature>
<evidence type="ECO:0000256" key="1">
    <source>
        <dbReference type="SAM" id="MobiDB-lite"/>
    </source>
</evidence>
<feature type="region of interest" description="Disordered" evidence="1">
    <location>
        <begin position="99"/>
        <end position="142"/>
    </location>
</feature>
<proteinExistence type="predicted"/>
<sequence length="275" mass="31410">MRCHWMSDAMKRSLNFPQWQCLVWSIMHWKLVSSALLFTTNSEYGIFMAISLPIGLPHRNVFLSYNYEFNYYQPEHVYKYPPILMGDYQDSYLTYPTSGRGDNGRHCQNCTERRDQDGETKSNTSSNSTTESESTSTSREKRSLSLMSRSIFYSMIRDKLKRSGYPAQACLLRMICETNASQLGEVNGFLGSLIHIIFTPSSSKDEHLPDEFYQAEWDGRHHQECSSYTSICEANILDLISVPVEQTLSDIRTLSPRCKAIAVQYPAPIVGSVAD</sequence>
<evidence type="ECO:0000313" key="3">
    <source>
        <dbReference type="RefSeq" id="XP_033233843.1"/>
    </source>
</evidence>
<protein>
    <submittedName>
        <fullName evidence="3">Uncharacterized protein isoform X1</fullName>
    </submittedName>
</protein>
<gene>
    <name evidence="3" type="primary">LOC6898275</name>
</gene>
<reference evidence="3" key="2">
    <citation type="submission" date="2025-08" db="UniProtKB">
        <authorList>
            <consortium name="RefSeq"/>
        </authorList>
    </citation>
    <scope>IDENTIFICATION</scope>
    <source>
        <strain evidence="3">MV-25-SWS-2005</strain>
        <tissue evidence="3">Whole body</tissue>
    </source>
</reference>
<dbReference type="AlphaFoldDB" id="A0A6I8VSG4"/>
<dbReference type="Proteomes" id="UP000001819">
    <property type="component" value="Chromosome 3"/>
</dbReference>
<dbReference type="InterPro" id="IPR006631">
    <property type="entry name" value="DM4_12"/>
</dbReference>
<reference evidence="2" key="1">
    <citation type="submission" date="2024-06" db="UniProtKB">
        <authorList>
            <consortium name="RefSeq"/>
        </authorList>
    </citation>
    <scope>NUCLEOTIDE SEQUENCE [LARGE SCALE GENOMIC DNA]</scope>
    <source>
        <strain evidence="2">MV2-25</strain>
    </source>
</reference>
<dbReference type="SMART" id="SM00718">
    <property type="entry name" value="DM4_12"/>
    <property type="match status" value="1"/>
</dbReference>
<dbReference type="PANTHER" id="PTHR21398">
    <property type="entry name" value="AGAP007094-PA"/>
    <property type="match status" value="1"/>
</dbReference>
<keyword evidence="2" id="KW-1185">Reference proteome</keyword>
<dbReference type="InParanoid" id="A0A6I8VSG4"/>
<dbReference type="Pfam" id="PF07841">
    <property type="entry name" value="DM4_12"/>
    <property type="match status" value="1"/>
</dbReference>
<name>A0A6I8VSG4_DROPS</name>